<name>A0A5N6KLB2_MONLA</name>
<dbReference type="OrthoDB" id="1288932at2759"/>
<reference evidence="12 13" key="1">
    <citation type="submission" date="2019-06" db="EMBL/GenBank/DDBJ databases">
        <title>Genome Sequence of the Brown Rot Fungal Pathogen Monilinia laxa.</title>
        <authorList>
            <person name="De Miccolis Angelini R.M."/>
            <person name="Landi L."/>
            <person name="Abate D."/>
            <person name="Pollastro S."/>
            <person name="Romanazzi G."/>
            <person name="Faretra F."/>
        </authorList>
    </citation>
    <scope>NUCLEOTIDE SEQUENCE [LARGE SCALE GENOMIC DNA]</scope>
    <source>
        <strain evidence="12 13">Mlax316</strain>
    </source>
</reference>
<evidence type="ECO:0000256" key="1">
    <source>
        <dbReference type="ARBA" id="ARBA00004141"/>
    </source>
</evidence>
<organism evidence="12 13">
    <name type="scientific">Monilinia laxa</name>
    <name type="common">Brown rot fungus</name>
    <name type="synonym">Sclerotinia laxa</name>
    <dbReference type="NCBI Taxonomy" id="61186"/>
    <lineage>
        <taxon>Eukaryota</taxon>
        <taxon>Fungi</taxon>
        <taxon>Dikarya</taxon>
        <taxon>Ascomycota</taxon>
        <taxon>Pezizomycotina</taxon>
        <taxon>Leotiomycetes</taxon>
        <taxon>Helotiales</taxon>
        <taxon>Sclerotiniaceae</taxon>
        <taxon>Monilinia</taxon>
    </lineage>
</organism>
<dbReference type="InterPro" id="IPR006153">
    <property type="entry name" value="Cation/H_exchanger_TM"/>
</dbReference>
<evidence type="ECO:0000313" key="13">
    <source>
        <dbReference type="Proteomes" id="UP000326757"/>
    </source>
</evidence>
<keyword evidence="9" id="KW-0739">Sodium transport</keyword>
<dbReference type="Gene3D" id="1.20.1530.20">
    <property type="match status" value="1"/>
</dbReference>
<gene>
    <name evidence="12" type="ORF">EYC80_003873</name>
</gene>
<evidence type="ECO:0000256" key="2">
    <source>
        <dbReference type="ARBA" id="ARBA00022448"/>
    </source>
</evidence>
<evidence type="ECO:0000256" key="6">
    <source>
        <dbReference type="ARBA" id="ARBA00023053"/>
    </source>
</evidence>
<evidence type="ECO:0000256" key="9">
    <source>
        <dbReference type="ARBA" id="ARBA00023201"/>
    </source>
</evidence>
<feature type="transmembrane region" description="Helical" evidence="10">
    <location>
        <begin position="36"/>
        <end position="58"/>
    </location>
</feature>
<keyword evidence="3" id="KW-0050">Antiport</keyword>
<keyword evidence="4 10" id="KW-0812">Transmembrane</keyword>
<evidence type="ECO:0000256" key="5">
    <source>
        <dbReference type="ARBA" id="ARBA00022989"/>
    </source>
</evidence>
<dbReference type="GO" id="GO:0015297">
    <property type="term" value="F:antiporter activity"/>
    <property type="evidence" value="ECO:0007669"/>
    <property type="project" value="UniProtKB-KW"/>
</dbReference>
<evidence type="ECO:0000256" key="8">
    <source>
        <dbReference type="ARBA" id="ARBA00023136"/>
    </source>
</evidence>
<keyword evidence="2" id="KW-0813">Transport</keyword>
<evidence type="ECO:0000256" key="3">
    <source>
        <dbReference type="ARBA" id="ARBA00022449"/>
    </source>
</evidence>
<evidence type="ECO:0000256" key="7">
    <source>
        <dbReference type="ARBA" id="ARBA00023065"/>
    </source>
</evidence>
<dbReference type="Pfam" id="PF00999">
    <property type="entry name" value="Na_H_Exchanger"/>
    <property type="match status" value="1"/>
</dbReference>
<comment type="subcellular location">
    <subcellularLocation>
        <location evidence="1">Membrane</location>
        <topology evidence="1">Multi-pass membrane protein</topology>
    </subcellularLocation>
</comment>
<feature type="transmembrane region" description="Helical" evidence="10">
    <location>
        <begin position="140"/>
        <end position="165"/>
    </location>
</feature>
<dbReference type="GO" id="GO:0016020">
    <property type="term" value="C:membrane"/>
    <property type="evidence" value="ECO:0007669"/>
    <property type="project" value="UniProtKB-SubCell"/>
</dbReference>
<dbReference type="AlphaFoldDB" id="A0A5N6KLB2"/>
<keyword evidence="6" id="KW-0915">Sodium</keyword>
<evidence type="ECO:0000259" key="11">
    <source>
        <dbReference type="Pfam" id="PF00999"/>
    </source>
</evidence>
<keyword evidence="7" id="KW-0406">Ion transport</keyword>
<protein>
    <recommendedName>
        <fullName evidence="11">Cation/H+ exchanger transmembrane domain-containing protein</fullName>
    </recommendedName>
</protein>
<sequence length="197" mass="21940">MYEQYYHPVMDFIFVPFFFASIGFSIPTTDMFKGSIVWRGIVYSILMIIAKGLVRLVIYSEYLIKSWNESKEIRKSCMTCQPSRSLAAETTNPPHIEAFLVEFAMIARGEIGFLIVSLSQSSGTLLLKSRHDAAVVSGEALFLVVVWAVVVRTITGPVAVGLLIACCYEMPAIEILGTNTDSNMARLYATTVPKFYP</sequence>
<feature type="transmembrane region" description="Helical" evidence="10">
    <location>
        <begin position="6"/>
        <end position="24"/>
    </location>
</feature>
<comment type="caution">
    <text evidence="12">The sequence shown here is derived from an EMBL/GenBank/DDBJ whole genome shotgun (WGS) entry which is preliminary data.</text>
</comment>
<evidence type="ECO:0000313" key="12">
    <source>
        <dbReference type="EMBL" id="KAB8304482.1"/>
    </source>
</evidence>
<dbReference type="GO" id="GO:1902600">
    <property type="term" value="P:proton transmembrane transport"/>
    <property type="evidence" value="ECO:0007669"/>
    <property type="project" value="InterPro"/>
</dbReference>
<feature type="domain" description="Cation/H+ exchanger transmembrane" evidence="11">
    <location>
        <begin position="4"/>
        <end position="158"/>
    </location>
</feature>
<evidence type="ECO:0000256" key="4">
    <source>
        <dbReference type="ARBA" id="ARBA00022692"/>
    </source>
</evidence>
<keyword evidence="5 10" id="KW-1133">Transmembrane helix</keyword>
<dbReference type="GO" id="GO:0006814">
    <property type="term" value="P:sodium ion transport"/>
    <property type="evidence" value="ECO:0007669"/>
    <property type="project" value="UniProtKB-KW"/>
</dbReference>
<keyword evidence="8 10" id="KW-0472">Membrane</keyword>
<proteinExistence type="predicted"/>
<dbReference type="PANTHER" id="PTHR43562:SF3">
    <property type="entry name" value="SODIUM ION_PROTON EXCHANGER (EUROFUNG)"/>
    <property type="match status" value="1"/>
</dbReference>
<keyword evidence="13" id="KW-1185">Reference proteome</keyword>
<dbReference type="EMBL" id="VIGI01000001">
    <property type="protein sequence ID" value="KAB8304482.1"/>
    <property type="molecule type" value="Genomic_DNA"/>
</dbReference>
<dbReference type="InterPro" id="IPR038770">
    <property type="entry name" value="Na+/solute_symporter_sf"/>
</dbReference>
<dbReference type="Proteomes" id="UP000326757">
    <property type="component" value="Unassembled WGS sequence"/>
</dbReference>
<evidence type="ECO:0000256" key="10">
    <source>
        <dbReference type="SAM" id="Phobius"/>
    </source>
</evidence>
<accession>A0A5N6KLB2</accession>
<dbReference type="PANTHER" id="PTHR43562">
    <property type="entry name" value="NAPA-TYPE SODIUM/HYDROGEN ANTIPORTER"/>
    <property type="match status" value="1"/>
</dbReference>